<dbReference type="EC" id="6.5.1.1" evidence="4"/>
<dbReference type="Pfam" id="PF04679">
    <property type="entry name" value="DNA_ligase_A_C"/>
    <property type="match status" value="1"/>
</dbReference>
<dbReference type="InterPro" id="IPR036599">
    <property type="entry name" value="DNA_ligase_N_sf"/>
</dbReference>
<evidence type="ECO:0000256" key="22">
    <source>
        <dbReference type="ARBA" id="ARBA00077952"/>
    </source>
</evidence>
<dbReference type="AlphaFoldDB" id="A0A1I8EE48"/>
<dbReference type="InterPro" id="IPR012309">
    <property type="entry name" value="DNA_ligase_ATP-dep_C"/>
</dbReference>
<dbReference type="GO" id="GO:0003910">
    <property type="term" value="F:DNA ligase (ATP) activity"/>
    <property type="evidence" value="ECO:0007669"/>
    <property type="project" value="UniProtKB-EC"/>
</dbReference>
<evidence type="ECO:0000256" key="12">
    <source>
        <dbReference type="ARBA" id="ARBA00022833"/>
    </source>
</evidence>
<dbReference type="GO" id="GO:0008270">
    <property type="term" value="F:zinc ion binding"/>
    <property type="evidence" value="ECO:0007669"/>
    <property type="project" value="UniProtKB-KW"/>
</dbReference>
<evidence type="ECO:0000256" key="4">
    <source>
        <dbReference type="ARBA" id="ARBA00012727"/>
    </source>
</evidence>
<evidence type="ECO:0000313" key="27">
    <source>
        <dbReference type="WBParaSite" id="maker-PairedContig_1686-snap-gene-0.2-mRNA-1"/>
    </source>
</evidence>
<dbReference type="FunFam" id="2.40.50.140:FF:000085">
    <property type="entry name" value="DNA ligase"/>
    <property type="match status" value="1"/>
</dbReference>
<dbReference type="InterPro" id="IPR012308">
    <property type="entry name" value="DNA_ligase_ATP-dep_N"/>
</dbReference>
<dbReference type="Gene3D" id="2.40.50.140">
    <property type="entry name" value="Nucleic acid-binding proteins"/>
    <property type="match status" value="1"/>
</dbReference>
<dbReference type="Pfam" id="PF01068">
    <property type="entry name" value="DNA_ligase_A_M"/>
    <property type="match status" value="1"/>
</dbReference>
<feature type="region of interest" description="Disordered" evidence="24">
    <location>
        <begin position="112"/>
        <end position="171"/>
    </location>
</feature>
<evidence type="ECO:0000256" key="15">
    <source>
        <dbReference type="ARBA" id="ARBA00023172"/>
    </source>
</evidence>
<evidence type="ECO:0000256" key="6">
    <source>
        <dbReference type="ARBA" id="ARBA00022618"/>
    </source>
</evidence>
<dbReference type="Gene3D" id="1.10.3260.10">
    <property type="entry name" value="DNA ligase, ATP-dependent, N-terminal domain"/>
    <property type="match status" value="1"/>
</dbReference>
<dbReference type="CDD" id="cd07902">
    <property type="entry name" value="Adenylation_DNA_ligase_III"/>
    <property type="match status" value="1"/>
</dbReference>
<dbReference type="InterPro" id="IPR000977">
    <property type="entry name" value="DNA_ligase_ATP-dep"/>
</dbReference>
<dbReference type="GO" id="GO:0051301">
    <property type="term" value="P:cell division"/>
    <property type="evidence" value="ECO:0007669"/>
    <property type="project" value="UniProtKB-KW"/>
</dbReference>
<protein>
    <recommendedName>
        <fullName evidence="20">DNA ligase 3</fullName>
        <ecNumber evidence="4">6.5.1.1</ecNumber>
    </recommendedName>
    <alternativeName>
        <fullName evidence="21">DNA ligase III</fullName>
    </alternativeName>
    <alternativeName>
        <fullName evidence="22">Polydeoxyribonucleotide synthase [ATP] 3</fullName>
    </alternativeName>
</protein>
<evidence type="ECO:0000256" key="20">
    <source>
        <dbReference type="ARBA" id="ARBA00074829"/>
    </source>
</evidence>
<dbReference type="PANTHER" id="PTHR45674">
    <property type="entry name" value="DNA LIGASE 1/3 FAMILY MEMBER"/>
    <property type="match status" value="1"/>
</dbReference>
<evidence type="ECO:0000256" key="3">
    <source>
        <dbReference type="ARBA" id="ARBA00007572"/>
    </source>
</evidence>
<dbReference type="InterPro" id="IPR012310">
    <property type="entry name" value="DNA_ligase_ATP-dep_cent"/>
</dbReference>
<dbReference type="SUPFAM" id="SSF56091">
    <property type="entry name" value="DNA ligase/mRNA capping enzyme, catalytic domain"/>
    <property type="match status" value="1"/>
</dbReference>
<evidence type="ECO:0000256" key="19">
    <source>
        <dbReference type="ARBA" id="ARBA00034003"/>
    </source>
</evidence>
<dbReference type="STRING" id="6293.A0A1I8EE48"/>
<feature type="domain" description="PARP-type" evidence="25">
    <location>
        <begin position="5"/>
        <end position="99"/>
    </location>
</feature>
<dbReference type="GO" id="GO:0006310">
    <property type="term" value="P:DNA recombination"/>
    <property type="evidence" value="ECO:0007669"/>
    <property type="project" value="UniProtKB-KW"/>
</dbReference>
<evidence type="ECO:0000256" key="2">
    <source>
        <dbReference type="ARBA" id="ARBA00004123"/>
    </source>
</evidence>
<keyword evidence="9" id="KW-0547">Nucleotide-binding</keyword>
<evidence type="ECO:0000259" key="26">
    <source>
        <dbReference type="PROSITE" id="PS50160"/>
    </source>
</evidence>
<comment type="cofactor">
    <cofactor evidence="1">
        <name>Mg(2+)</name>
        <dbReference type="ChEBI" id="CHEBI:18420"/>
    </cofactor>
</comment>
<dbReference type="SMART" id="SM01336">
    <property type="entry name" value="zf-PARP"/>
    <property type="match status" value="1"/>
</dbReference>
<keyword evidence="15" id="KW-0233">DNA recombination</keyword>
<feature type="compositionally biased region" description="Basic and acidic residues" evidence="24">
    <location>
        <begin position="151"/>
        <end position="171"/>
    </location>
</feature>
<keyword evidence="12" id="KW-0862">Zinc</keyword>
<dbReference type="InterPro" id="IPR036957">
    <property type="entry name" value="Znf_PARP_sf"/>
</dbReference>
<feature type="compositionally biased region" description="Low complexity" evidence="24">
    <location>
        <begin position="112"/>
        <end position="127"/>
    </location>
</feature>
<dbReference type="WBParaSite" id="maker-PairedContig_1686-snap-gene-0.2-mRNA-1">
    <property type="protein sequence ID" value="maker-PairedContig_1686-snap-gene-0.2-mRNA-1"/>
    <property type="gene ID" value="maker-PairedContig_1686-snap-gene-0.2"/>
</dbReference>
<evidence type="ECO:0000259" key="25">
    <source>
        <dbReference type="PROSITE" id="PS50064"/>
    </source>
</evidence>
<keyword evidence="8" id="KW-0479">Metal-binding</keyword>
<dbReference type="CDD" id="cd07967">
    <property type="entry name" value="OBF_DNA_ligase_III"/>
    <property type="match status" value="1"/>
</dbReference>
<reference evidence="27" key="1">
    <citation type="submission" date="2016-11" db="UniProtKB">
        <authorList>
            <consortium name="WormBaseParasite"/>
        </authorList>
    </citation>
    <scope>IDENTIFICATION</scope>
    <source>
        <strain evidence="27">pt0022</strain>
    </source>
</reference>
<dbReference type="GO" id="GO:0006302">
    <property type="term" value="P:double-strand break repair"/>
    <property type="evidence" value="ECO:0007669"/>
    <property type="project" value="TreeGrafter"/>
</dbReference>
<dbReference type="InterPro" id="IPR001510">
    <property type="entry name" value="Znf_PARP"/>
</dbReference>
<dbReference type="Pfam" id="PF00645">
    <property type="entry name" value="zf-PARP"/>
    <property type="match status" value="1"/>
</dbReference>
<evidence type="ECO:0000256" key="5">
    <source>
        <dbReference type="ARBA" id="ARBA00022598"/>
    </source>
</evidence>
<evidence type="ECO:0000256" key="7">
    <source>
        <dbReference type="ARBA" id="ARBA00022705"/>
    </source>
</evidence>
<proteinExistence type="inferred from homology"/>
<dbReference type="Gene3D" id="3.30.1490.70">
    <property type="match status" value="1"/>
</dbReference>
<evidence type="ECO:0000256" key="18">
    <source>
        <dbReference type="ARBA" id="ARBA00023306"/>
    </source>
</evidence>
<dbReference type="GO" id="GO:0070421">
    <property type="term" value="C:DNA ligase III-XRCC1 complex"/>
    <property type="evidence" value="ECO:0007669"/>
    <property type="project" value="TreeGrafter"/>
</dbReference>
<evidence type="ECO:0000256" key="13">
    <source>
        <dbReference type="ARBA" id="ARBA00022840"/>
    </source>
</evidence>
<keyword evidence="13" id="KW-0067">ATP-binding</keyword>
<dbReference type="InterPro" id="IPR016059">
    <property type="entry name" value="DNA_ligase_ATP-dep_CS"/>
</dbReference>
<evidence type="ECO:0000256" key="8">
    <source>
        <dbReference type="ARBA" id="ARBA00022723"/>
    </source>
</evidence>
<evidence type="ECO:0000256" key="23">
    <source>
        <dbReference type="RuleBase" id="RU004196"/>
    </source>
</evidence>
<keyword evidence="10" id="KW-0227">DNA damage</keyword>
<dbReference type="NCBIfam" id="TIGR00574">
    <property type="entry name" value="dnl1"/>
    <property type="match status" value="1"/>
</dbReference>
<dbReference type="Gene3D" id="3.30.470.30">
    <property type="entry name" value="DNA ligase/mRNA capping enzyme"/>
    <property type="match status" value="1"/>
</dbReference>
<evidence type="ECO:0000256" key="17">
    <source>
        <dbReference type="ARBA" id="ARBA00023242"/>
    </source>
</evidence>
<dbReference type="FunFam" id="3.30.470.30:FF:000003">
    <property type="entry name" value="DNA ligase"/>
    <property type="match status" value="1"/>
</dbReference>
<dbReference type="GO" id="GO:0071897">
    <property type="term" value="P:DNA biosynthetic process"/>
    <property type="evidence" value="ECO:0007669"/>
    <property type="project" value="InterPro"/>
</dbReference>
<dbReference type="PROSITE" id="PS50064">
    <property type="entry name" value="ZF_PARP_2"/>
    <property type="match status" value="1"/>
</dbReference>
<keyword evidence="5" id="KW-0436">Ligase</keyword>
<evidence type="ECO:0000256" key="16">
    <source>
        <dbReference type="ARBA" id="ARBA00023204"/>
    </source>
</evidence>
<dbReference type="GO" id="GO:0006273">
    <property type="term" value="P:lagging strand elongation"/>
    <property type="evidence" value="ECO:0007669"/>
    <property type="project" value="TreeGrafter"/>
</dbReference>
<keyword evidence="16" id="KW-0234">DNA repair</keyword>
<dbReference type="GO" id="GO:0005524">
    <property type="term" value="F:ATP binding"/>
    <property type="evidence" value="ECO:0007669"/>
    <property type="project" value="UniProtKB-KW"/>
</dbReference>
<dbReference type="Gene3D" id="3.30.1740.10">
    <property type="entry name" value="Zinc finger, PARP-type"/>
    <property type="match status" value="1"/>
</dbReference>
<evidence type="ECO:0000256" key="21">
    <source>
        <dbReference type="ARBA" id="ARBA00075785"/>
    </source>
</evidence>
<comment type="subcellular location">
    <subcellularLocation>
        <location evidence="2">Nucleus</location>
    </subcellularLocation>
</comment>
<keyword evidence="11" id="KW-0863">Zinc-finger</keyword>
<keyword evidence="14" id="KW-0460">Magnesium</keyword>
<evidence type="ECO:0000256" key="14">
    <source>
        <dbReference type="ARBA" id="ARBA00022842"/>
    </source>
</evidence>
<dbReference type="SUPFAM" id="SSF50249">
    <property type="entry name" value="Nucleic acid-binding proteins"/>
    <property type="match status" value="1"/>
</dbReference>
<dbReference type="PROSITE" id="PS00333">
    <property type="entry name" value="DNA_LIGASE_A2"/>
    <property type="match status" value="1"/>
</dbReference>
<keyword evidence="6" id="KW-0132">Cell division</keyword>
<feature type="compositionally biased region" description="Basic and acidic residues" evidence="24">
    <location>
        <begin position="131"/>
        <end position="141"/>
    </location>
</feature>
<dbReference type="GO" id="GO:0003677">
    <property type="term" value="F:DNA binding"/>
    <property type="evidence" value="ECO:0007669"/>
    <property type="project" value="InterPro"/>
</dbReference>
<dbReference type="InterPro" id="IPR050191">
    <property type="entry name" value="ATP-dep_DNA_ligase"/>
</dbReference>
<keyword evidence="18" id="KW-0131">Cell cycle</keyword>
<evidence type="ECO:0000256" key="10">
    <source>
        <dbReference type="ARBA" id="ARBA00022763"/>
    </source>
</evidence>
<evidence type="ECO:0000256" key="1">
    <source>
        <dbReference type="ARBA" id="ARBA00001946"/>
    </source>
</evidence>
<evidence type="ECO:0000256" key="24">
    <source>
        <dbReference type="SAM" id="MobiDB-lite"/>
    </source>
</evidence>
<evidence type="ECO:0000256" key="9">
    <source>
        <dbReference type="ARBA" id="ARBA00022741"/>
    </source>
</evidence>
<dbReference type="SUPFAM" id="SSF117018">
    <property type="entry name" value="ATP-dependent DNA ligase DNA-binding domain"/>
    <property type="match status" value="1"/>
</dbReference>
<comment type="catalytic activity">
    <reaction evidence="19">
        <text>ATP + (deoxyribonucleotide)n-3'-hydroxyl + 5'-phospho-(deoxyribonucleotide)m = (deoxyribonucleotide)n+m + AMP + diphosphate.</text>
        <dbReference type="EC" id="6.5.1.1"/>
    </reaction>
</comment>
<dbReference type="InterPro" id="IPR012340">
    <property type="entry name" value="NA-bd_OB-fold"/>
</dbReference>
<keyword evidence="7" id="KW-0235">DNA replication</keyword>
<feature type="domain" description="ATP-dependent DNA ligase family profile" evidence="26">
    <location>
        <begin position="509"/>
        <end position="645"/>
    </location>
</feature>
<keyword evidence="17" id="KW-0539">Nucleus</keyword>
<comment type="similarity">
    <text evidence="3 23">Belongs to the ATP-dependent DNA ligase family.</text>
</comment>
<organism evidence="27">
    <name type="scientific">Wuchereria bancrofti</name>
    <dbReference type="NCBI Taxonomy" id="6293"/>
    <lineage>
        <taxon>Eukaryota</taxon>
        <taxon>Metazoa</taxon>
        <taxon>Ecdysozoa</taxon>
        <taxon>Nematoda</taxon>
        <taxon>Chromadorea</taxon>
        <taxon>Rhabditida</taxon>
        <taxon>Spirurina</taxon>
        <taxon>Spiruromorpha</taxon>
        <taxon>Filarioidea</taxon>
        <taxon>Onchocercidae</taxon>
        <taxon>Wuchereria</taxon>
    </lineage>
</organism>
<sequence>MSSKFGLDYAKRVAKCKKCQQQLLKGDLRMWRMVPNPFTADSGNPTEMKNYFHSDCLFETLIRCRPTTKVIDSPDDIEGWDIANDDDKEAIIEKIRNLSEIRLKKFGDKVKTSISSPSKDSIKPTISNEISSKKAKDKKVETATSSRKKIKYETAEENPKELTSEEIRDDKTNISNMKNEQSTAQILESNETNDSIQKVGSKFDMFTLFCKLCDVIASVSKYTEKTAAVKIFINKEGYDGDLYLLLKFLIPEADQRVYNLKAKQIIKLFDWSVDELIESYNQTGDVSETICSFWSKLAGGRKKSKITNQMVDDWLEKLSELTREKEQQMHFSKICKLVSCLELKYIIRLIMKDLRISAGAKHILEGVKKGAYEMFQNSRNLQAVIEKCQCTDKEKLLESGIVLNTPIKPMLAEPCRSVKQAMEKCNKEMFAEIKYDGERLQLHKDGSKFMFFSRSLKPTLDHKVIDLNKVISEAFPTSRDLIVDAEMLLIDTNTGKPLPFGTLGIHKKKQFKDAAVCLFVFDCIYYDSKSLMEKPLRERRKFLEDNMKEIPNRVLLSNCHLIKKGENHKLEMLVLKTIDEGLEGLVLKDLDSIYEPGKRHWLKVKKDYLQGGDMADTADLILLGAFYGTGNKGGTMSVFLMGVYDEEKQKFCTVTKCGNGHDDATLERINKELEPKMNKISRIYENLPEWIECSRSLVPDFIVIDPKESPVWEIAGAEFTRSHNHTASGISIRFPRVTKIRDDKNWETATSLQELEKLLELSKTKTDVKLEIDNAQSLDTNKTDEEDDGKVSIAKKRKREAISDNSKIDEQAASDEEIIKKAKIPCKLIWCTMLSKECETSKAIYTSEMSYYDWKIMHSDFITVKFCALFSYKICVAIFLI</sequence>
<name>A0A1I8EE48_WUCBA</name>
<dbReference type="PANTHER" id="PTHR45674:SF9">
    <property type="entry name" value="DNA LIGASE 3"/>
    <property type="match status" value="1"/>
</dbReference>
<dbReference type="SUPFAM" id="SSF57716">
    <property type="entry name" value="Glucocorticoid receptor-like (DNA-binding domain)"/>
    <property type="match status" value="1"/>
</dbReference>
<evidence type="ECO:0000256" key="11">
    <source>
        <dbReference type="ARBA" id="ARBA00022771"/>
    </source>
</evidence>
<dbReference type="Pfam" id="PF04675">
    <property type="entry name" value="DNA_ligase_A_N"/>
    <property type="match status" value="1"/>
</dbReference>
<dbReference type="PROSITE" id="PS50160">
    <property type="entry name" value="DNA_LIGASE_A3"/>
    <property type="match status" value="1"/>
</dbReference>
<accession>A0A1I8EE48</accession>